<proteinExistence type="predicted"/>
<dbReference type="EMBL" id="MN744723">
    <property type="protein sequence ID" value="QOX06048.1"/>
    <property type="molecule type" value="Genomic_RNA"/>
</dbReference>
<protein>
    <recommendedName>
        <fullName evidence="2">Coat protein</fullName>
    </recommendedName>
</protein>
<organism evidence="1">
    <name type="scientific">Lentinula edodes deltaflexivirus 1</name>
    <dbReference type="NCBI Taxonomy" id="2778979"/>
    <lineage>
        <taxon>Viruses</taxon>
        <taxon>Riboviria</taxon>
        <taxon>Orthornavirae</taxon>
        <taxon>Kitrinoviricota</taxon>
        <taxon>Alsuviricetes</taxon>
        <taxon>Tymovirales</taxon>
        <taxon>Deltaflexiviridae</taxon>
    </lineage>
</organism>
<reference evidence="1" key="1">
    <citation type="submission" date="2019-11" db="EMBL/GenBank/DDBJ databases">
        <title>High-throughput sequencing reveals mycoviral diversity and a harmful negative-stranded RNA virus LeNSRV1 in edible mushroom Lentinula edodes.</title>
        <authorList>
            <person name="Guo M."/>
            <person name="Bian Y."/>
            <person name="Xu Z."/>
        </authorList>
    </citation>
    <scope>NUCLEOTIDE SEQUENCE</scope>
    <source>
        <strain evidence="1">Le1WIL</strain>
    </source>
</reference>
<accession>A0A7S6Z339</accession>
<evidence type="ECO:0008006" key="2">
    <source>
        <dbReference type="Google" id="ProtNLM"/>
    </source>
</evidence>
<sequence length="213" mass="22585">MSSQSISAPQAGVTSQPGLQELVAAGNIFDEGARISDRFPGVADSSPRSGQYLLRNFQTSFQVAQNQITTFDPANHTNFQNWLVGSLSAIIVGAELTGFVDGAAGTGSIAAGFHNLATNPPALRNILHSCPYRASVPSTQNFPGQLSVVLPKDHPFGWEIKRPGANHHYFSGAGQPKLTICATAIGQGAHFTGTVVLQVLVKYPPNPWTSFDL</sequence>
<evidence type="ECO:0000313" key="1">
    <source>
        <dbReference type="EMBL" id="QOX06048.1"/>
    </source>
</evidence>
<name>A0A7S6Z339_9VIRU</name>